<protein>
    <submittedName>
        <fullName evidence="2">Uncharacterized protein</fullName>
    </submittedName>
</protein>
<organism evidence="2 3">
    <name type="scientific">Streptomyces vulcanius</name>
    <dbReference type="NCBI Taxonomy" id="1441876"/>
    <lineage>
        <taxon>Bacteria</taxon>
        <taxon>Bacillati</taxon>
        <taxon>Actinomycetota</taxon>
        <taxon>Actinomycetes</taxon>
        <taxon>Kitasatosporales</taxon>
        <taxon>Streptomycetaceae</taxon>
        <taxon>Streptomyces</taxon>
    </lineage>
</organism>
<dbReference type="EMBL" id="JBHSFK010000008">
    <property type="protein sequence ID" value="MFC4500593.1"/>
    <property type="molecule type" value="Genomic_DNA"/>
</dbReference>
<sequence>MPGDGPEAASPPILHRRPPAQPRRAAPEPTGPRGARRMHEDRHRADALLDLIATMVEDYGNW</sequence>
<evidence type="ECO:0000313" key="3">
    <source>
        <dbReference type="Proteomes" id="UP001595839"/>
    </source>
</evidence>
<gene>
    <name evidence="2" type="ORF">ACFPIH_13805</name>
</gene>
<dbReference type="RefSeq" id="WP_381171507.1">
    <property type="nucleotide sequence ID" value="NZ_JBHSFK010000008.1"/>
</dbReference>
<accession>A0ABV9AQ98</accession>
<proteinExistence type="predicted"/>
<dbReference type="Proteomes" id="UP001595839">
    <property type="component" value="Unassembled WGS sequence"/>
</dbReference>
<keyword evidence="3" id="KW-1185">Reference proteome</keyword>
<name>A0ABV9AQ98_9ACTN</name>
<reference evidence="3" key="1">
    <citation type="journal article" date="2019" name="Int. J. Syst. Evol. Microbiol.">
        <title>The Global Catalogue of Microorganisms (GCM) 10K type strain sequencing project: providing services to taxonomists for standard genome sequencing and annotation.</title>
        <authorList>
            <consortium name="The Broad Institute Genomics Platform"/>
            <consortium name="The Broad Institute Genome Sequencing Center for Infectious Disease"/>
            <person name="Wu L."/>
            <person name="Ma J."/>
        </authorList>
    </citation>
    <scope>NUCLEOTIDE SEQUENCE [LARGE SCALE GENOMIC DNA]</scope>
    <source>
        <strain evidence="3">CGMCC 4.7177</strain>
    </source>
</reference>
<evidence type="ECO:0000256" key="1">
    <source>
        <dbReference type="SAM" id="MobiDB-lite"/>
    </source>
</evidence>
<feature type="region of interest" description="Disordered" evidence="1">
    <location>
        <begin position="1"/>
        <end position="42"/>
    </location>
</feature>
<comment type="caution">
    <text evidence="2">The sequence shown here is derived from an EMBL/GenBank/DDBJ whole genome shotgun (WGS) entry which is preliminary data.</text>
</comment>
<evidence type="ECO:0000313" key="2">
    <source>
        <dbReference type="EMBL" id="MFC4500593.1"/>
    </source>
</evidence>